<reference evidence="1 2" key="1">
    <citation type="journal article" date="2013" name="Mar. Genomics">
        <title>Expression of sulfatases in Rhodopirellula baltica and the diversity of sulfatases in the genus Rhodopirellula.</title>
        <authorList>
            <person name="Wegner C.E."/>
            <person name="Richter-Heitmann T."/>
            <person name="Klindworth A."/>
            <person name="Klockow C."/>
            <person name="Richter M."/>
            <person name="Achstetter T."/>
            <person name="Glockner F.O."/>
            <person name="Harder J."/>
        </authorList>
    </citation>
    <scope>NUCLEOTIDE SEQUENCE [LARGE SCALE GENOMIC DNA]</scope>
    <source>
        <strain evidence="1 2">SM1</strain>
    </source>
</reference>
<dbReference type="Proteomes" id="UP000011991">
    <property type="component" value="Unassembled WGS sequence"/>
</dbReference>
<comment type="caution">
    <text evidence="1">The sequence shown here is derived from an EMBL/GenBank/DDBJ whole genome shotgun (WGS) entry which is preliminary data.</text>
</comment>
<organism evidence="1 2">
    <name type="scientific">Rhodopirellula maiorica SM1</name>
    <dbReference type="NCBI Taxonomy" id="1265738"/>
    <lineage>
        <taxon>Bacteria</taxon>
        <taxon>Pseudomonadati</taxon>
        <taxon>Planctomycetota</taxon>
        <taxon>Planctomycetia</taxon>
        <taxon>Pirellulales</taxon>
        <taxon>Pirellulaceae</taxon>
        <taxon>Novipirellula</taxon>
    </lineage>
</organism>
<evidence type="ECO:0000313" key="2">
    <source>
        <dbReference type="Proteomes" id="UP000011991"/>
    </source>
</evidence>
<accession>M5S0Q4</accession>
<evidence type="ECO:0000313" key="1">
    <source>
        <dbReference type="EMBL" id="EMI21232.1"/>
    </source>
</evidence>
<sequence>MPLIAVAKVAETFGRTSKPETLCEFRYEMLHSVAFRHLRFMCAESLAALAFAGLAPKAIDFGNHRG</sequence>
<gene>
    <name evidence="1" type="ORF">RMSM_01863</name>
</gene>
<proteinExistence type="predicted"/>
<protein>
    <submittedName>
        <fullName evidence="1">Uncharacterized protein</fullName>
    </submittedName>
</protein>
<keyword evidence="2" id="KW-1185">Reference proteome</keyword>
<dbReference type="EMBL" id="ANOG01000268">
    <property type="protein sequence ID" value="EMI21232.1"/>
    <property type="molecule type" value="Genomic_DNA"/>
</dbReference>
<name>M5S0Q4_9BACT</name>
<dbReference type="AlphaFoldDB" id="M5S0Q4"/>
<feature type="non-terminal residue" evidence="1">
    <location>
        <position position="66"/>
    </location>
</feature>